<evidence type="ECO:0000313" key="2">
    <source>
        <dbReference type="EMBL" id="GAA4194783.1"/>
    </source>
</evidence>
<dbReference type="Proteomes" id="UP001501251">
    <property type="component" value="Unassembled WGS sequence"/>
</dbReference>
<evidence type="ECO:0000256" key="1">
    <source>
        <dbReference type="SAM" id="MobiDB-lite"/>
    </source>
</evidence>
<organism evidence="2 3">
    <name type="scientific">Streptosporangium oxazolinicum</name>
    <dbReference type="NCBI Taxonomy" id="909287"/>
    <lineage>
        <taxon>Bacteria</taxon>
        <taxon>Bacillati</taxon>
        <taxon>Actinomycetota</taxon>
        <taxon>Actinomycetes</taxon>
        <taxon>Streptosporangiales</taxon>
        <taxon>Streptosporangiaceae</taxon>
        <taxon>Streptosporangium</taxon>
    </lineage>
</organism>
<protein>
    <submittedName>
        <fullName evidence="2">Uncharacterized protein</fullName>
    </submittedName>
</protein>
<accession>A0ABP8B041</accession>
<feature type="region of interest" description="Disordered" evidence="1">
    <location>
        <begin position="1"/>
        <end position="21"/>
    </location>
</feature>
<proteinExistence type="predicted"/>
<dbReference type="EMBL" id="BAABAQ010000006">
    <property type="protein sequence ID" value="GAA4194783.1"/>
    <property type="molecule type" value="Genomic_DNA"/>
</dbReference>
<gene>
    <name evidence="2" type="ORF">GCM10022252_39700</name>
</gene>
<keyword evidence="3" id="KW-1185">Reference proteome</keyword>
<sequence length="63" mass="6984">MTISPSPNARKNREDLLGGEGNVVVSPTFPADKNERDLTKKYVAADRFNPILVTGLIAEWRTI</sequence>
<evidence type="ECO:0000313" key="3">
    <source>
        <dbReference type="Proteomes" id="UP001501251"/>
    </source>
</evidence>
<comment type="caution">
    <text evidence="2">The sequence shown here is derived from an EMBL/GenBank/DDBJ whole genome shotgun (WGS) entry which is preliminary data.</text>
</comment>
<name>A0ABP8B041_9ACTN</name>
<reference evidence="3" key="1">
    <citation type="journal article" date="2019" name="Int. J. Syst. Evol. Microbiol.">
        <title>The Global Catalogue of Microorganisms (GCM) 10K type strain sequencing project: providing services to taxonomists for standard genome sequencing and annotation.</title>
        <authorList>
            <consortium name="The Broad Institute Genomics Platform"/>
            <consortium name="The Broad Institute Genome Sequencing Center for Infectious Disease"/>
            <person name="Wu L."/>
            <person name="Ma J."/>
        </authorList>
    </citation>
    <scope>NUCLEOTIDE SEQUENCE [LARGE SCALE GENOMIC DNA]</scope>
    <source>
        <strain evidence="3">JCM 17388</strain>
    </source>
</reference>